<dbReference type="RefSeq" id="WP_105594589.1">
    <property type="nucleotide sequence ID" value="NZ_PDET01000017.1"/>
</dbReference>
<dbReference type="PANTHER" id="PTHR42910">
    <property type="entry name" value="TRANSPORTER SCO4007-RELATED"/>
    <property type="match status" value="1"/>
</dbReference>
<evidence type="ECO:0000259" key="5">
    <source>
        <dbReference type="PROSITE" id="PS50850"/>
    </source>
</evidence>
<feature type="transmembrane region" description="Helical" evidence="4">
    <location>
        <begin position="217"/>
        <end position="240"/>
    </location>
</feature>
<dbReference type="PROSITE" id="PS50850">
    <property type="entry name" value="MFS"/>
    <property type="match status" value="1"/>
</dbReference>
<comment type="caution">
    <text evidence="6">The sequence shown here is derived from an EMBL/GenBank/DDBJ whole genome shotgun (WGS) entry which is preliminary data.</text>
</comment>
<keyword evidence="3 4" id="KW-0472">Membrane</keyword>
<dbReference type="InterPro" id="IPR020846">
    <property type="entry name" value="MFS_dom"/>
</dbReference>
<feature type="transmembrane region" description="Helical" evidence="4">
    <location>
        <begin position="366"/>
        <end position="387"/>
    </location>
</feature>
<dbReference type="Gene3D" id="1.20.1250.20">
    <property type="entry name" value="MFS general substrate transporter like domains"/>
    <property type="match status" value="1"/>
</dbReference>
<keyword evidence="1 4" id="KW-0812">Transmembrane</keyword>
<evidence type="ECO:0000256" key="1">
    <source>
        <dbReference type="ARBA" id="ARBA00022692"/>
    </source>
</evidence>
<feature type="transmembrane region" description="Helical" evidence="4">
    <location>
        <begin position="49"/>
        <end position="68"/>
    </location>
</feature>
<dbReference type="OrthoDB" id="9815356at2"/>
<feature type="transmembrane region" description="Helical" evidence="4">
    <location>
        <begin position="277"/>
        <end position="297"/>
    </location>
</feature>
<dbReference type="CDD" id="cd17324">
    <property type="entry name" value="MFS_NepI_like"/>
    <property type="match status" value="1"/>
</dbReference>
<evidence type="ECO:0000313" key="7">
    <source>
        <dbReference type="Proteomes" id="UP000239181"/>
    </source>
</evidence>
<dbReference type="Proteomes" id="UP000239181">
    <property type="component" value="Unassembled WGS sequence"/>
</dbReference>
<dbReference type="EMBL" id="PDET01000017">
    <property type="protein sequence ID" value="PRD13629.1"/>
    <property type="molecule type" value="Genomic_DNA"/>
</dbReference>
<gene>
    <name evidence="6" type="ORF">CQW29_20515</name>
</gene>
<proteinExistence type="predicted"/>
<feature type="transmembrane region" description="Helical" evidence="4">
    <location>
        <begin position="80"/>
        <end position="99"/>
    </location>
</feature>
<evidence type="ECO:0000256" key="4">
    <source>
        <dbReference type="SAM" id="Phobius"/>
    </source>
</evidence>
<feature type="transmembrane region" description="Helical" evidence="4">
    <location>
        <begin position="137"/>
        <end position="155"/>
    </location>
</feature>
<feature type="transmembrane region" description="Helical" evidence="4">
    <location>
        <begin position="167"/>
        <end position="187"/>
    </location>
</feature>
<dbReference type="AlphaFoldDB" id="A0A2S9I758"/>
<dbReference type="GO" id="GO:0022857">
    <property type="term" value="F:transmembrane transporter activity"/>
    <property type="evidence" value="ECO:0007669"/>
    <property type="project" value="InterPro"/>
</dbReference>
<reference evidence="6 7" key="1">
    <citation type="submission" date="2017-10" db="EMBL/GenBank/DDBJ databases">
        <title>Draft genome of two endophytic bacteria isolated from 'guarana' Paullinia cupana (Mart.) Ducke.</title>
        <authorList>
            <person name="Siqueira K.A."/>
            <person name="Liotti R.G."/>
            <person name="Mendes T.A."/>
            <person name="Soares M.A."/>
        </authorList>
    </citation>
    <scope>NUCLEOTIDE SEQUENCE [LARGE SCALE GENOMIC DNA]</scope>
    <source>
        <strain evidence="6 7">342</strain>
    </source>
</reference>
<feature type="transmembrane region" description="Helical" evidence="4">
    <location>
        <begin position="303"/>
        <end position="322"/>
    </location>
</feature>
<organism evidence="6 7">
    <name type="scientific">Pantoea coffeiphila</name>
    <dbReference type="NCBI Taxonomy" id="1465635"/>
    <lineage>
        <taxon>Bacteria</taxon>
        <taxon>Pseudomonadati</taxon>
        <taxon>Pseudomonadota</taxon>
        <taxon>Gammaproteobacteria</taxon>
        <taxon>Enterobacterales</taxon>
        <taxon>Erwiniaceae</taxon>
        <taxon>Pantoea</taxon>
    </lineage>
</organism>
<feature type="domain" description="Major facilitator superfamily (MFS) profile" evidence="5">
    <location>
        <begin position="1"/>
        <end position="398"/>
    </location>
</feature>
<dbReference type="SUPFAM" id="SSF103473">
    <property type="entry name" value="MFS general substrate transporter"/>
    <property type="match status" value="1"/>
</dbReference>
<dbReference type="InterPro" id="IPR011701">
    <property type="entry name" value="MFS"/>
</dbReference>
<feature type="transmembrane region" description="Helical" evidence="4">
    <location>
        <begin position="342"/>
        <end position="360"/>
    </location>
</feature>
<accession>A0A2S9I758</accession>
<dbReference type="PANTHER" id="PTHR42910:SF1">
    <property type="entry name" value="MAJOR FACILITATOR SUPERFAMILY (MFS) PROFILE DOMAIN-CONTAINING PROTEIN"/>
    <property type="match status" value="1"/>
</dbReference>
<dbReference type="Pfam" id="PF07690">
    <property type="entry name" value="MFS_1"/>
    <property type="match status" value="1"/>
</dbReference>
<evidence type="ECO:0000313" key="6">
    <source>
        <dbReference type="EMBL" id="PRD13629.1"/>
    </source>
</evidence>
<evidence type="ECO:0000256" key="2">
    <source>
        <dbReference type="ARBA" id="ARBA00022989"/>
    </source>
</evidence>
<evidence type="ECO:0000256" key="3">
    <source>
        <dbReference type="ARBA" id="ARBA00023136"/>
    </source>
</evidence>
<sequence>MTIPTSPAGMSRTMTLLFALAGASAVGNLYWAQPLLTRIAEDLGVSASSSGVLVTVTQLGYALGVLLLVPLGDAFNRRRFIPVVMGLSVLSLLFCSLAPGYGALLGGLAVLGITTISGQLLVPLAGDLAATHQRGTVIGTIASSMLIGIMLSRFISGVIADAFGWRAVYVTASVINIIFVLILARVLPDDVCRQRIPYGKLLGSIVGAVANSHPAKVTLLIGASLFVVFMMFWSGMTFLLSAQPFSYTPAQIGLVNLFGLIGAFAAQRTGLLHDRGWSTWGTGAALLLVLISVGILAVSSVSIVLITVSIILFNLASQVVNILNQTRLLSIRPELRSRMNTAFVFCNFIAGAVGSALAGICWEKGGWPLLITAQIIFTLAALIIWAAQRKVLFKAETTALKE</sequence>
<feature type="transmembrane region" description="Helical" evidence="4">
    <location>
        <begin position="246"/>
        <end position="265"/>
    </location>
</feature>
<name>A0A2S9I758_9GAMM</name>
<dbReference type="InterPro" id="IPR036259">
    <property type="entry name" value="MFS_trans_sf"/>
</dbReference>
<keyword evidence="7" id="KW-1185">Reference proteome</keyword>
<keyword evidence="2 4" id="KW-1133">Transmembrane helix</keyword>
<feature type="transmembrane region" description="Helical" evidence="4">
    <location>
        <begin position="105"/>
        <end position="125"/>
    </location>
</feature>
<protein>
    <submittedName>
        <fullName evidence="6">MFS transporter</fullName>
    </submittedName>
</protein>